<dbReference type="PANTHER" id="PTHR36113">
    <property type="entry name" value="LYASE, PUTATIVE-RELATED-RELATED"/>
    <property type="match status" value="1"/>
</dbReference>
<evidence type="ECO:0000313" key="3">
    <source>
        <dbReference type="Proteomes" id="UP001055149"/>
    </source>
</evidence>
<dbReference type="SUPFAM" id="SSF54593">
    <property type="entry name" value="Glyoxalase/Bleomycin resistance protein/Dihydroxybiphenyl dioxygenase"/>
    <property type="match status" value="1"/>
</dbReference>
<name>A0ABQ5JGY9_9LACO</name>
<dbReference type="Gene3D" id="3.10.180.10">
    <property type="entry name" value="2,3-Dihydroxybiphenyl 1,2-Dioxygenase, domain 1"/>
    <property type="match status" value="1"/>
</dbReference>
<dbReference type="PROSITE" id="PS51819">
    <property type="entry name" value="VOC"/>
    <property type="match status" value="1"/>
</dbReference>
<protein>
    <recommendedName>
        <fullName evidence="1">VOC domain-containing protein</fullName>
    </recommendedName>
</protein>
<dbReference type="EMBL" id="BQXH01000007">
    <property type="protein sequence ID" value="GKS81267.1"/>
    <property type="molecule type" value="Genomic_DNA"/>
</dbReference>
<gene>
    <name evidence="2" type="ORF">LPAF129_09530</name>
</gene>
<evidence type="ECO:0000313" key="2">
    <source>
        <dbReference type="EMBL" id="GKS81267.1"/>
    </source>
</evidence>
<evidence type="ECO:0000259" key="1">
    <source>
        <dbReference type="PROSITE" id="PS51819"/>
    </source>
</evidence>
<dbReference type="InterPro" id="IPR004360">
    <property type="entry name" value="Glyas_Fos-R_dOase_dom"/>
</dbReference>
<dbReference type="InterPro" id="IPR051332">
    <property type="entry name" value="Fosfomycin_Res_Enzymes"/>
</dbReference>
<dbReference type="InterPro" id="IPR029068">
    <property type="entry name" value="Glyas_Bleomycin-R_OHBP_Dase"/>
</dbReference>
<dbReference type="Proteomes" id="UP001055149">
    <property type="component" value="Unassembled WGS sequence"/>
</dbReference>
<feature type="domain" description="VOC" evidence="1">
    <location>
        <begin position="2"/>
        <end position="127"/>
    </location>
</feature>
<dbReference type="InterPro" id="IPR037523">
    <property type="entry name" value="VOC_core"/>
</dbReference>
<keyword evidence="3" id="KW-1185">Reference proteome</keyword>
<proteinExistence type="predicted"/>
<comment type="caution">
    <text evidence="2">The sequence shown here is derived from an EMBL/GenBank/DDBJ whole genome shotgun (WGS) entry which is preliminary data.</text>
</comment>
<organism evidence="2 3">
    <name type="scientific">Ligilactobacillus pabuli</name>
    <dbReference type="NCBI Taxonomy" id="2886039"/>
    <lineage>
        <taxon>Bacteria</taxon>
        <taxon>Bacillati</taxon>
        <taxon>Bacillota</taxon>
        <taxon>Bacilli</taxon>
        <taxon>Lactobacillales</taxon>
        <taxon>Lactobacillaceae</taxon>
        <taxon>Ligilactobacillus</taxon>
    </lineage>
</organism>
<accession>A0ABQ5JGY9</accession>
<dbReference type="RefSeq" id="WP_244055027.1">
    <property type="nucleotide sequence ID" value="NZ_BQXH01000007.1"/>
</dbReference>
<sequence length="127" mass="14110">MKIEHVGLFVTDLEATVEFYEQFFGAQRSAKYHNEQTTFSSYFLSFPDGARLEVGTREDLNLERPAGYPVGYMHLAFALGSKQAVDELTTKLAAAGYEHLSGPRTTGDGYYESVVCDPEGNQLELTV</sequence>
<dbReference type="Pfam" id="PF00903">
    <property type="entry name" value="Glyoxalase"/>
    <property type="match status" value="1"/>
</dbReference>
<dbReference type="PANTHER" id="PTHR36113:SF1">
    <property type="entry name" value="GLYOXALASE_BLEOMYCIN RESISTANCE PROTEIN_DIOXYGENASE"/>
    <property type="match status" value="1"/>
</dbReference>
<reference evidence="2" key="1">
    <citation type="journal article" date="2022" name="Int. J. Syst. Evol. Microbiol.">
        <title>A novel species of lactic acid bacteria, Ligilactobacillus pabuli sp. nov., isolated from alfalfa silage.</title>
        <authorList>
            <person name="Tohno M."/>
            <person name="Tanizawa Y."/>
            <person name="Sawada H."/>
            <person name="Sakamoto M."/>
            <person name="Ohkuma M."/>
            <person name="Kobayashi H."/>
        </authorList>
    </citation>
    <scope>NUCLEOTIDE SEQUENCE</scope>
    <source>
        <strain evidence="2">AF129</strain>
    </source>
</reference>